<accession>A0ABT4JAK6</accession>
<dbReference type="Proteomes" id="UP001149822">
    <property type="component" value="Unassembled WGS sequence"/>
</dbReference>
<protein>
    <submittedName>
        <fullName evidence="2">Uncharacterized protein</fullName>
    </submittedName>
</protein>
<evidence type="ECO:0000313" key="3">
    <source>
        <dbReference type="Proteomes" id="UP001149822"/>
    </source>
</evidence>
<dbReference type="RefSeq" id="WP_268943595.1">
    <property type="nucleotide sequence ID" value="NZ_JAPTYD010000040.1"/>
</dbReference>
<dbReference type="EMBL" id="JAPTYD010000040">
    <property type="protein sequence ID" value="MCZ0963506.1"/>
    <property type="molecule type" value="Genomic_DNA"/>
</dbReference>
<name>A0ABT4JAK6_9RHOB</name>
<evidence type="ECO:0000256" key="1">
    <source>
        <dbReference type="SAM" id="MobiDB-lite"/>
    </source>
</evidence>
<feature type="region of interest" description="Disordered" evidence="1">
    <location>
        <begin position="198"/>
        <end position="219"/>
    </location>
</feature>
<comment type="caution">
    <text evidence="2">The sequence shown here is derived from an EMBL/GenBank/DDBJ whole genome shotgun (WGS) entry which is preliminary data.</text>
</comment>
<organism evidence="2 3">
    <name type="scientific">Paracoccus benzoatiresistens</name>
    <dbReference type="NCBI Taxonomy" id="2997341"/>
    <lineage>
        <taxon>Bacteria</taxon>
        <taxon>Pseudomonadati</taxon>
        <taxon>Pseudomonadota</taxon>
        <taxon>Alphaproteobacteria</taxon>
        <taxon>Rhodobacterales</taxon>
        <taxon>Paracoccaceae</taxon>
        <taxon>Paracoccus</taxon>
    </lineage>
</organism>
<sequence length="219" mass="25074">MVRIYRYNGVRSLSGKKGCNPARLIDGALYPQVLEPLTDVDRDDGDAVRECFEQMCHAIRVRLGELAAELEEPLTGRKAGRPSGDLAKIYNDLRLKTYMVVREMERLGVWEHVDALVARATPGRRAKNLMTRRFIDVLFFLSQSEGSILLERKVLADFANQLAYAHRHDVPFQFLLGFLAEIGFDEAARKERADQYEIWHPKRPRKSDKDGRSKKISKG</sequence>
<evidence type="ECO:0000313" key="2">
    <source>
        <dbReference type="EMBL" id="MCZ0963506.1"/>
    </source>
</evidence>
<gene>
    <name evidence="2" type="ORF">OU682_18025</name>
</gene>
<keyword evidence="3" id="KW-1185">Reference proteome</keyword>
<proteinExistence type="predicted"/>
<reference evidence="2" key="1">
    <citation type="submission" date="2022-12" db="EMBL/GenBank/DDBJ databases">
        <title>Paracoccus sp. EF6 isolated from a lake water.</title>
        <authorList>
            <person name="Liu H."/>
        </authorList>
    </citation>
    <scope>NUCLEOTIDE SEQUENCE</scope>
    <source>
        <strain evidence="2">EF6</strain>
    </source>
</reference>